<reference evidence="1 2" key="1">
    <citation type="submission" date="2018-11" db="EMBL/GenBank/DDBJ databases">
        <title>Genomic Encyclopedia of Type Strains, Phase IV (KMG-IV): sequencing the most valuable type-strain genomes for metagenomic binning, comparative biology and taxonomic classification.</title>
        <authorList>
            <person name="Goeker M."/>
        </authorList>
    </citation>
    <scope>NUCLEOTIDE SEQUENCE [LARGE SCALE GENOMIC DNA]</scope>
    <source>
        <strain evidence="1 2">DSM 100316</strain>
    </source>
</reference>
<name>A0A3N2DY44_9GAMM</name>
<sequence>MHRFYALQGTETAVADQHKIKHVKYLITLEENTLSTKDK</sequence>
<dbReference type="Proteomes" id="UP000275394">
    <property type="component" value="Unassembled WGS sequence"/>
</dbReference>
<dbReference type="AlphaFoldDB" id="A0A3N2DY44"/>
<gene>
    <name evidence="1" type="ORF">EDC56_0098</name>
</gene>
<accession>A0A3N2DY44</accession>
<evidence type="ECO:0000313" key="1">
    <source>
        <dbReference type="EMBL" id="ROS04592.1"/>
    </source>
</evidence>
<organism evidence="1 2">
    <name type="scientific">Sinobacterium caligoides</name>
    <dbReference type="NCBI Taxonomy" id="933926"/>
    <lineage>
        <taxon>Bacteria</taxon>
        <taxon>Pseudomonadati</taxon>
        <taxon>Pseudomonadota</taxon>
        <taxon>Gammaproteobacteria</taxon>
        <taxon>Cellvibrionales</taxon>
        <taxon>Spongiibacteraceae</taxon>
        <taxon>Sinobacterium</taxon>
    </lineage>
</organism>
<protein>
    <submittedName>
        <fullName evidence="1">Uncharacterized protein</fullName>
    </submittedName>
</protein>
<dbReference type="EMBL" id="RKHR01000003">
    <property type="protein sequence ID" value="ROS04592.1"/>
    <property type="molecule type" value="Genomic_DNA"/>
</dbReference>
<proteinExistence type="predicted"/>
<keyword evidence="2" id="KW-1185">Reference proteome</keyword>
<comment type="caution">
    <text evidence="1">The sequence shown here is derived from an EMBL/GenBank/DDBJ whole genome shotgun (WGS) entry which is preliminary data.</text>
</comment>
<evidence type="ECO:0000313" key="2">
    <source>
        <dbReference type="Proteomes" id="UP000275394"/>
    </source>
</evidence>